<organism evidence="2 3">
    <name type="scientific">Komagataeibacter melomenusus</name>
    <dbReference type="NCBI Taxonomy" id="2766578"/>
    <lineage>
        <taxon>Bacteria</taxon>
        <taxon>Pseudomonadati</taxon>
        <taxon>Pseudomonadota</taxon>
        <taxon>Alphaproteobacteria</taxon>
        <taxon>Acetobacterales</taxon>
        <taxon>Acetobacteraceae</taxon>
        <taxon>Komagataeibacter</taxon>
    </lineage>
</organism>
<gene>
    <name evidence="2" type="ORF">HNW77_01570</name>
</gene>
<dbReference type="Gene3D" id="2.40.110.10">
    <property type="entry name" value="Butyryl-CoA Dehydrogenase, subunit A, domain 2"/>
    <property type="match status" value="1"/>
</dbReference>
<name>A0ABX2A9Z0_9PROT</name>
<proteinExistence type="predicted"/>
<evidence type="ECO:0000313" key="3">
    <source>
        <dbReference type="Proteomes" id="UP000623090"/>
    </source>
</evidence>
<dbReference type="InterPro" id="IPR009100">
    <property type="entry name" value="AcylCoA_DH/oxidase_NM_dom_sf"/>
</dbReference>
<dbReference type="RefSeq" id="WP_172154723.1">
    <property type="nucleotide sequence ID" value="NZ_JABJWC010000002.1"/>
</dbReference>
<protein>
    <submittedName>
        <fullName evidence="2">Acyl-CoA dehydrogenase</fullName>
    </submittedName>
</protein>
<dbReference type="Gene3D" id="1.10.540.10">
    <property type="entry name" value="Acyl-CoA dehydrogenase/oxidase, N-terminal domain"/>
    <property type="match status" value="1"/>
</dbReference>
<dbReference type="InterPro" id="IPR046373">
    <property type="entry name" value="Acyl-CoA_Oxase/DH_mid-dom_sf"/>
</dbReference>
<evidence type="ECO:0000256" key="1">
    <source>
        <dbReference type="ARBA" id="ARBA00023002"/>
    </source>
</evidence>
<dbReference type="InterPro" id="IPR050741">
    <property type="entry name" value="Acyl-CoA_dehydrogenase"/>
</dbReference>
<reference evidence="2 3" key="1">
    <citation type="journal article" date="2020" name="Microorganisms">
        <title>Description of Komagataeibacter melaceti sp. nov. and Komagataeibacter melomenusus sp. nov. Isolated from Apple Cider Vinegar.</title>
        <authorList>
            <person name="Maric L."/>
            <person name="Cleenwerck I."/>
            <person name="Accetto T."/>
            <person name="Vandamme P."/>
            <person name="Trcek J."/>
        </authorList>
    </citation>
    <scope>NUCLEOTIDE SEQUENCE [LARGE SCALE GENOMIC DNA]</scope>
    <source>
        <strain evidence="2 3">AV436</strain>
    </source>
</reference>
<evidence type="ECO:0000313" key="2">
    <source>
        <dbReference type="EMBL" id="NPC65115.1"/>
    </source>
</evidence>
<dbReference type="SUPFAM" id="SSF56645">
    <property type="entry name" value="Acyl-CoA dehydrogenase NM domain-like"/>
    <property type="match status" value="1"/>
</dbReference>
<dbReference type="Proteomes" id="UP000623090">
    <property type="component" value="Unassembled WGS sequence"/>
</dbReference>
<comment type="caution">
    <text evidence="2">The sequence shown here is derived from an EMBL/GenBank/DDBJ whole genome shotgun (WGS) entry which is preliminary data.</text>
</comment>
<dbReference type="PANTHER" id="PTHR48083:SF37">
    <property type="entry name" value="DEHYDROGENASE, PUTATIVE-RELATED"/>
    <property type="match status" value="1"/>
</dbReference>
<dbReference type="EMBL" id="JABJWC010000002">
    <property type="protein sequence ID" value="NPC65115.1"/>
    <property type="molecule type" value="Genomic_DNA"/>
</dbReference>
<dbReference type="InterPro" id="IPR037069">
    <property type="entry name" value="AcylCoA_DH/ox_N_sf"/>
</dbReference>
<dbReference type="PANTHER" id="PTHR48083">
    <property type="entry name" value="MEDIUM-CHAIN SPECIFIC ACYL-COA DEHYDROGENASE, MITOCHONDRIAL-RELATED"/>
    <property type="match status" value="1"/>
</dbReference>
<keyword evidence="1" id="KW-0560">Oxidoreductase</keyword>
<keyword evidence="3" id="KW-1185">Reference proteome</keyword>
<sequence>MSFPFEALMACRAELEAEASANDAQAVFPTHGLARLRQLGVLSAALPLALGGCWPDAAPEAAAAGLLRLLQLVGQGSLALGRVVEGHVNALRLVSRYGTPAQYAALAADVRAGALLGVWVTDGARPVHMDQTAQGLILHGQKAFASGVGHVTRALVTARTQAGTTGMLLVAVGQGCVIHPSIGGLSGMRGAGTGQCDFEGLCVSPDSLIGQAGDYLRQPEFSAGAWRPMAVALGGIERLTTVLREQLAARGRAQAPAQLARIGHALIAAQTALGWTRKAALVATAQDRYDAGDIVATVNLARIAVERAGLDVIELVQRGLGLSAFIKTNVAERLTRDLATYLRQPAPDETLCEAAAWFMQRDLPPAAAALP</sequence>
<accession>A0ABX2A9Z0</accession>